<feature type="transmembrane region" description="Helical" evidence="1">
    <location>
        <begin position="21"/>
        <end position="42"/>
    </location>
</feature>
<evidence type="ECO:0000313" key="2">
    <source>
        <dbReference type="EMBL" id="MCW7461941.1"/>
    </source>
</evidence>
<sequence>MKILHLFQLQTRRIANVSISIWNLLWSKDWSFFLIYTILYFLHCLYSWDKLKLTNIQIEIEMVSRYGNVSFWQLYPFQIVSIYFLFSFYLCFSIILVFLFSKFRNTNESNQLTLLSKKMTQLFFFLILCLYIGNLILSFFNDSHFYSLYLFCFWSVLFLVFIGANGRLFSQSIHLVTDTNPNVTKSFGYGIPLLWSGMMFWIVSV</sequence>
<dbReference type="EMBL" id="JAMQPV010000001">
    <property type="protein sequence ID" value="MCW7461941.1"/>
    <property type="molecule type" value="Genomic_DNA"/>
</dbReference>
<keyword evidence="1" id="KW-1133">Transmembrane helix</keyword>
<protein>
    <submittedName>
        <fullName evidence="2">Uncharacterized protein</fullName>
    </submittedName>
</protein>
<dbReference type="RefSeq" id="WP_265374948.1">
    <property type="nucleotide sequence ID" value="NZ_JAMQPV010000001.1"/>
</dbReference>
<feature type="transmembrane region" description="Helical" evidence="1">
    <location>
        <begin position="80"/>
        <end position="101"/>
    </location>
</feature>
<dbReference type="Proteomes" id="UP001209737">
    <property type="component" value="Unassembled WGS sequence"/>
</dbReference>
<keyword evidence="3" id="KW-1185">Reference proteome</keyword>
<feature type="transmembrane region" description="Helical" evidence="1">
    <location>
        <begin position="146"/>
        <end position="165"/>
    </location>
</feature>
<organism evidence="2 3">
    <name type="scientific">Leptospira limi</name>
    <dbReference type="NCBI Taxonomy" id="2950023"/>
    <lineage>
        <taxon>Bacteria</taxon>
        <taxon>Pseudomonadati</taxon>
        <taxon>Spirochaetota</taxon>
        <taxon>Spirochaetia</taxon>
        <taxon>Leptospirales</taxon>
        <taxon>Leptospiraceae</taxon>
        <taxon>Leptospira</taxon>
    </lineage>
</organism>
<comment type="caution">
    <text evidence="2">The sequence shown here is derived from an EMBL/GenBank/DDBJ whole genome shotgun (WGS) entry which is preliminary data.</text>
</comment>
<evidence type="ECO:0000313" key="3">
    <source>
        <dbReference type="Proteomes" id="UP001209737"/>
    </source>
</evidence>
<accession>A0ABT3LW42</accession>
<keyword evidence="1" id="KW-0812">Transmembrane</keyword>
<feature type="transmembrane region" description="Helical" evidence="1">
    <location>
        <begin position="122"/>
        <end position="140"/>
    </location>
</feature>
<gene>
    <name evidence="2" type="ORF">ND812_07550</name>
</gene>
<reference evidence="2 3" key="1">
    <citation type="submission" date="2022-06" db="EMBL/GenBank/DDBJ databases">
        <title>Leptospira isolates from biofilms formed at urban environments.</title>
        <authorList>
            <person name="Ribeiro P.S."/>
            <person name="Sousa T."/>
            <person name="Carvalho N."/>
            <person name="Aburjaile F."/>
            <person name="Neves F."/>
            <person name="Oliveira D."/>
            <person name="Blanco L."/>
            <person name="Lima J."/>
            <person name="Costa F."/>
            <person name="Brenig B."/>
            <person name="Soares S."/>
            <person name="Ramos R."/>
            <person name="Goes-Neto A."/>
            <person name="Matiuzzi M."/>
            <person name="Azevedo V."/>
            <person name="Ristow P."/>
        </authorList>
    </citation>
    <scope>NUCLEOTIDE SEQUENCE [LARGE SCALE GENOMIC DNA]</scope>
    <source>
        <strain evidence="2 3">VSF25</strain>
    </source>
</reference>
<evidence type="ECO:0000256" key="1">
    <source>
        <dbReference type="SAM" id="Phobius"/>
    </source>
</evidence>
<feature type="transmembrane region" description="Helical" evidence="1">
    <location>
        <begin position="186"/>
        <end position="203"/>
    </location>
</feature>
<name>A0ABT3LW42_9LEPT</name>
<keyword evidence="1" id="KW-0472">Membrane</keyword>
<proteinExistence type="predicted"/>